<comment type="caution">
    <text evidence="1">The sequence shown here is derived from an EMBL/GenBank/DDBJ whole genome shotgun (WGS) entry which is preliminary data.</text>
</comment>
<name>A0A1C3CUQ4_9GAMM</name>
<keyword evidence="2" id="KW-1185">Reference proteome</keyword>
<evidence type="ECO:0000313" key="1">
    <source>
        <dbReference type="EMBL" id="ODA12452.1"/>
    </source>
</evidence>
<proteinExistence type="predicted"/>
<sequence length="87" mass="10043">MYKRCISEEVYLKYRDKFGGKMTETITTDNQEEILVELTQLKDCLSLYSKLTVANGETISPEEMNAFFNSLKMQVEGIVKKVEVTLH</sequence>
<dbReference type="Proteomes" id="UP000186553">
    <property type="component" value="Unassembled WGS sequence"/>
</dbReference>
<protein>
    <submittedName>
        <fullName evidence="1">Uncharacterized protein</fullName>
    </submittedName>
</protein>
<dbReference type="EMBL" id="MBDL01000011">
    <property type="protein sequence ID" value="ODA12452.1"/>
    <property type="molecule type" value="Genomic_DNA"/>
</dbReference>
<gene>
    <name evidence="1" type="ORF">BBP83_11225</name>
</gene>
<reference evidence="1 2" key="1">
    <citation type="submission" date="2016-07" db="EMBL/GenBank/DDBJ databases">
        <title>Acinetobacter sp. ANC 4603.</title>
        <authorList>
            <person name="Radolfova-Krizova L."/>
            <person name="Nemec A."/>
        </authorList>
    </citation>
    <scope>NUCLEOTIDE SEQUENCE [LARGE SCALE GENOMIC DNA]</scope>
    <source>
        <strain evidence="1 2">ANC 4603</strain>
    </source>
</reference>
<organism evidence="1 2">
    <name type="scientific">Acinetobacter celticus</name>
    <dbReference type="NCBI Taxonomy" id="1891224"/>
    <lineage>
        <taxon>Bacteria</taxon>
        <taxon>Pseudomonadati</taxon>
        <taxon>Pseudomonadota</taxon>
        <taxon>Gammaproteobacteria</taxon>
        <taxon>Moraxellales</taxon>
        <taxon>Moraxellaceae</taxon>
        <taxon>Acinetobacter</taxon>
    </lineage>
</organism>
<dbReference type="AlphaFoldDB" id="A0A1C3CUQ4"/>
<accession>A0A1C3CUQ4</accession>
<evidence type="ECO:0000313" key="2">
    <source>
        <dbReference type="Proteomes" id="UP000186553"/>
    </source>
</evidence>